<keyword evidence="3" id="KW-1185">Reference proteome</keyword>
<comment type="caution">
    <text evidence="2">The sequence shown here is derived from an EMBL/GenBank/DDBJ whole genome shotgun (WGS) entry which is preliminary data.</text>
</comment>
<evidence type="ECO:0000313" key="3">
    <source>
        <dbReference type="Proteomes" id="UP000676325"/>
    </source>
</evidence>
<evidence type="ECO:0000313" key="2">
    <source>
        <dbReference type="EMBL" id="MBR7830176.1"/>
    </source>
</evidence>
<dbReference type="RefSeq" id="WP_212521305.1">
    <property type="nucleotide sequence ID" value="NZ_JAGSOH010000118.1"/>
</dbReference>
<name>A0A941EEU6_9ACTN</name>
<proteinExistence type="predicted"/>
<gene>
    <name evidence="2" type="ORF">KDK95_27985</name>
</gene>
<dbReference type="Proteomes" id="UP000676325">
    <property type="component" value="Unassembled WGS sequence"/>
</dbReference>
<feature type="compositionally biased region" description="Polar residues" evidence="1">
    <location>
        <begin position="1"/>
        <end position="13"/>
    </location>
</feature>
<sequence>MNNAASAPPTSTAERGPTPTDEQIGQIDDAEAKALWGLAELTLHRVAFELLRYRPELRLLLIAEDDEGEWVPTGISADIKLHDERGADSIEEYEQFETAAGHSGELSNRVAELTGYEDVFAPFVVEHDGVAATCSLDLRAIYDDAVRRHGAQS</sequence>
<evidence type="ECO:0000256" key="1">
    <source>
        <dbReference type="SAM" id="MobiDB-lite"/>
    </source>
</evidence>
<dbReference type="EMBL" id="JAGSOH010000118">
    <property type="protein sequence ID" value="MBR7830176.1"/>
    <property type="molecule type" value="Genomic_DNA"/>
</dbReference>
<reference evidence="2" key="1">
    <citation type="submission" date="2021-04" db="EMBL/GenBank/DDBJ databases">
        <title>Genome based classification of Actinospica acidithermotolerans sp. nov., an actinobacterium isolated from an Indonesian hot spring.</title>
        <authorList>
            <person name="Kusuma A.B."/>
            <person name="Putra K.E."/>
            <person name="Nafisah S."/>
            <person name="Loh J."/>
            <person name="Nouioui I."/>
            <person name="Goodfellow M."/>
        </authorList>
    </citation>
    <scope>NUCLEOTIDE SEQUENCE</scope>
    <source>
        <strain evidence="2">MGRD01-02</strain>
    </source>
</reference>
<protein>
    <submittedName>
        <fullName evidence="2">Uncharacterized protein</fullName>
    </submittedName>
</protein>
<accession>A0A941EEU6</accession>
<feature type="region of interest" description="Disordered" evidence="1">
    <location>
        <begin position="1"/>
        <end position="23"/>
    </location>
</feature>
<organism evidence="2 3">
    <name type="scientific">Actinospica acidithermotolerans</name>
    <dbReference type="NCBI Taxonomy" id="2828514"/>
    <lineage>
        <taxon>Bacteria</taxon>
        <taxon>Bacillati</taxon>
        <taxon>Actinomycetota</taxon>
        <taxon>Actinomycetes</taxon>
        <taxon>Catenulisporales</taxon>
        <taxon>Actinospicaceae</taxon>
        <taxon>Actinospica</taxon>
    </lineage>
</organism>
<dbReference type="AlphaFoldDB" id="A0A941EEU6"/>